<dbReference type="InterPro" id="IPR050884">
    <property type="entry name" value="CNP_phosphodiesterase-III"/>
</dbReference>
<dbReference type="GO" id="GO:0004112">
    <property type="term" value="F:cyclic-nucleotide phosphodiesterase activity"/>
    <property type="evidence" value="ECO:0007669"/>
    <property type="project" value="InterPro"/>
</dbReference>
<dbReference type="InterPro" id="IPR026575">
    <property type="entry name" value="GpdQ/CpdA-like"/>
</dbReference>
<protein>
    <submittedName>
        <fullName evidence="6">Calcineurin-like phosphoesterase</fullName>
    </submittedName>
</protein>
<evidence type="ECO:0000256" key="4">
    <source>
        <dbReference type="ARBA" id="ARBA00025742"/>
    </source>
</evidence>
<keyword evidence="1" id="KW-0479">Metal-binding</keyword>
<dbReference type="RefSeq" id="WP_149780357.1">
    <property type="nucleotide sequence ID" value="NZ_FRCB01000008.1"/>
</dbReference>
<keyword evidence="3" id="KW-0408">Iron</keyword>
<comment type="similarity">
    <text evidence="4">Belongs to the cyclic nucleotide phosphodiesterase class-III family.</text>
</comment>
<gene>
    <name evidence="6" type="ORF">SAMN05443432_108126</name>
</gene>
<evidence type="ECO:0000313" key="7">
    <source>
        <dbReference type="Proteomes" id="UP000322545"/>
    </source>
</evidence>
<dbReference type="InterPro" id="IPR004843">
    <property type="entry name" value="Calcineurin-like_PHP"/>
</dbReference>
<keyword evidence="2" id="KW-0378">Hydrolase</keyword>
<evidence type="ECO:0000259" key="5">
    <source>
        <dbReference type="Pfam" id="PF00149"/>
    </source>
</evidence>
<dbReference type="CDD" id="cd07402">
    <property type="entry name" value="MPP_GpdQ"/>
    <property type="match status" value="1"/>
</dbReference>
<sequence length="265" mass="27970">MARLLQISDLHIVAPGALASGRLDTPGLLRRAIDTISARLDAMGPIEAVLVTGDISDDGSSASYDLARSELDRLGLPLLVVPGNHDCRETLRRAFGDLPTMPPTGLIDWRVDMDGTTVIGLDTLVEGQGGGRLRPESFSVLANALDASDDGPVLVALHHPPLRTGIRFMDAIGLENSDELAAVLERRTAPVRIVAGHVHGVHHGALGPHTVVTAPSTCSAFALDRREDAPIGFMTGPTGCAVIDIGPDWVWTAVPLDHGTGPFKF</sequence>
<dbReference type="Proteomes" id="UP000322545">
    <property type="component" value="Unassembled WGS sequence"/>
</dbReference>
<dbReference type="PANTHER" id="PTHR42988">
    <property type="entry name" value="PHOSPHOHYDROLASE"/>
    <property type="match status" value="1"/>
</dbReference>
<dbReference type="Gene3D" id="3.60.21.10">
    <property type="match status" value="1"/>
</dbReference>
<proteinExistence type="inferred from homology"/>
<evidence type="ECO:0000256" key="3">
    <source>
        <dbReference type="ARBA" id="ARBA00023004"/>
    </source>
</evidence>
<feature type="domain" description="Calcineurin-like phosphoesterase" evidence="5">
    <location>
        <begin position="3"/>
        <end position="199"/>
    </location>
</feature>
<evidence type="ECO:0000256" key="2">
    <source>
        <dbReference type="ARBA" id="ARBA00022801"/>
    </source>
</evidence>
<keyword evidence="7" id="KW-1185">Reference proteome</keyword>
<name>A0A1M7JCB5_9RHOB</name>
<evidence type="ECO:0000256" key="1">
    <source>
        <dbReference type="ARBA" id="ARBA00022723"/>
    </source>
</evidence>
<dbReference type="Pfam" id="PF00149">
    <property type="entry name" value="Metallophos"/>
    <property type="match status" value="1"/>
</dbReference>
<dbReference type="InterPro" id="IPR029052">
    <property type="entry name" value="Metallo-depent_PP-like"/>
</dbReference>
<reference evidence="6 7" key="1">
    <citation type="submission" date="2016-11" db="EMBL/GenBank/DDBJ databases">
        <authorList>
            <person name="Varghese N."/>
            <person name="Submissions S."/>
        </authorList>
    </citation>
    <scope>NUCLEOTIDE SEQUENCE [LARGE SCALE GENOMIC DNA]</scope>
    <source>
        <strain evidence="6 7">DSM 28249</strain>
    </source>
</reference>
<accession>A0A1M7JCB5</accession>
<dbReference type="GO" id="GO:0046872">
    <property type="term" value="F:metal ion binding"/>
    <property type="evidence" value="ECO:0007669"/>
    <property type="project" value="UniProtKB-KW"/>
</dbReference>
<dbReference type="AlphaFoldDB" id="A0A1M7JCB5"/>
<dbReference type="SUPFAM" id="SSF56300">
    <property type="entry name" value="Metallo-dependent phosphatases"/>
    <property type="match status" value="1"/>
</dbReference>
<dbReference type="EMBL" id="FRCB01000008">
    <property type="protein sequence ID" value="SHM50548.1"/>
    <property type="molecule type" value="Genomic_DNA"/>
</dbReference>
<dbReference type="PANTHER" id="PTHR42988:SF2">
    <property type="entry name" value="CYCLIC NUCLEOTIDE PHOSPHODIESTERASE CBUA0032-RELATED"/>
    <property type="match status" value="1"/>
</dbReference>
<evidence type="ECO:0000313" key="6">
    <source>
        <dbReference type="EMBL" id="SHM50548.1"/>
    </source>
</evidence>
<organism evidence="6 7">
    <name type="scientific">Roseovarius litoreus</name>
    <dbReference type="NCBI Taxonomy" id="1155722"/>
    <lineage>
        <taxon>Bacteria</taxon>
        <taxon>Pseudomonadati</taxon>
        <taxon>Pseudomonadota</taxon>
        <taxon>Alphaproteobacteria</taxon>
        <taxon>Rhodobacterales</taxon>
        <taxon>Roseobacteraceae</taxon>
        <taxon>Roseovarius</taxon>
    </lineage>
</organism>